<evidence type="ECO:0000313" key="3">
    <source>
        <dbReference type="EMBL" id="RFM25599.1"/>
    </source>
</evidence>
<dbReference type="Proteomes" id="UP000261284">
    <property type="component" value="Unassembled WGS sequence"/>
</dbReference>
<dbReference type="Pfam" id="PF18911">
    <property type="entry name" value="PKD_4"/>
    <property type="match status" value="2"/>
</dbReference>
<dbReference type="AlphaFoldDB" id="A0A3E1NC53"/>
<dbReference type="RefSeq" id="WP_116849912.1">
    <property type="nucleotide sequence ID" value="NZ_QTJU01000019.1"/>
</dbReference>
<dbReference type="EMBL" id="QTJU01000019">
    <property type="protein sequence ID" value="RFM25599.1"/>
    <property type="molecule type" value="Genomic_DNA"/>
</dbReference>
<keyword evidence="1" id="KW-0472">Membrane</keyword>
<evidence type="ECO:0000313" key="4">
    <source>
        <dbReference type="Proteomes" id="UP000261284"/>
    </source>
</evidence>
<keyword evidence="4" id="KW-1185">Reference proteome</keyword>
<sequence length="308" mass="34390">MSEVYTSNKPVKTGSRNMLYLYILLGVLVLALVFVLLRSLFKTRTVEAHLLRQEIYLNEPLVYTDNTNGAEKWVWEFGNGDRSLKQNGSYHFRRSGSYIVRLTIDDNLRQQFPVIVKDTVAVTTVSNIAINGVSRATVNEQVRLDAEGDANIFDWSFGETNRVDAHGRTAFYTYHTAGSYTVTLKADKSSEPVFHTIIVAPPFDGGVIVDPGAGAAQMSNDFRDHLQAIANGKDFNTHYGHLVRNYLCQEDQTTVQATDETGSKKTSFYSYCMGLTFGRNIVIDDVGLTVLPNKKCVSAVTVQQHKKI</sequence>
<dbReference type="CDD" id="cd00146">
    <property type="entry name" value="PKD"/>
    <property type="match status" value="1"/>
</dbReference>
<dbReference type="InterPro" id="IPR013783">
    <property type="entry name" value="Ig-like_fold"/>
</dbReference>
<comment type="caution">
    <text evidence="3">The sequence shown here is derived from an EMBL/GenBank/DDBJ whole genome shotgun (WGS) entry which is preliminary data.</text>
</comment>
<feature type="domain" description="PKD" evidence="2">
    <location>
        <begin position="148"/>
        <end position="186"/>
    </location>
</feature>
<protein>
    <submittedName>
        <fullName evidence="3">PKD domain-containing protein</fullName>
    </submittedName>
</protein>
<dbReference type="SMART" id="SM00089">
    <property type="entry name" value="PKD"/>
    <property type="match status" value="2"/>
</dbReference>
<dbReference type="PROSITE" id="PS50093">
    <property type="entry name" value="PKD"/>
    <property type="match status" value="2"/>
</dbReference>
<name>A0A3E1NC53_9BACT</name>
<dbReference type="OrthoDB" id="1491323at2"/>
<dbReference type="InterPro" id="IPR022409">
    <property type="entry name" value="PKD/Chitinase_dom"/>
</dbReference>
<evidence type="ECO:0000256" key="1">
    <source>
        <dbReference type="SAM" id="Phobius"/>
    </source>
</evidence>
<feature type="domain" description="PKD" evidence="2">
    <location>
        <begin position="73"/>
        <end position="107"/>
    </location>
</feature>
<evidence type="ECO:0000259" key="2">
    <source>
        <dbReference type="PROSITE" id="PS50093"/>
    </source>
</evidence>
<dbReference type="Gene3D" id="2.60.40.10">
    <property type="entry name" value="Immunoglobulins"/>
    <property type="match status" value="2"/>
</dbReference>
<dbReference type="SUPFAM" id="SSF49299">
    <property type="entry name" value="PKD domain"/>
    <property type="match status" value="2"/>
</dbReference>
<organism evidence="3 4">
    <name type="scientific">Deminuibacter soli</name>
    <dbReference type="NCBI Taxonomy" id="2291815"/>
    <lineage>
        <taxon>Bacteria</taxon>
        <taxon>Pseudomonadati</taxon>
        <taxon>Bacteroidota</taxon>
        <taxon>Chitinophagia</taxon>
        <taxon>Chitinophagales</taxon>
        <taxon>Chitinophagaceae</taxon>
        <taxon>Deminuibacter</taxon>
    </lineage>
</organism>
<reference evidence="3 4" key="1">
    <citation type="submission" date="2018-08" db="EMBL/GenBank/DDBJ databases">
        <title>Chitinophagaceae sp. K23C18032701, a novel bacterium isolated from forest soil.</title>
        <authorList>
            <person name="Wang C."/>
        </authorList>
    </citation>
    <scope>NUCLEOTIDE SEQUENCE [LARGE SCALE GENOMIC DNA]</scope>
    <source>
        <strain evidence="3 4">K23C18032701</strain>
    </source>
</reference>
<dbReference type="InterPro" id="IPR035986">
    <property type="entry name" value="PKD_dom_sf"/>
</dbReference>
<feature type="transmembrane region" description="Helical" evidence="1">
    <location>
        <begin position="20"/>
        <end position="41"/>
    </location>
</feature>
<dbReference type="InterPro" id="IPR000601">
    <property type="entry name" value="PKD_dom"/>
</dbReference>
<keyword evidence="1" id="KW-1133">Transmembrane helix</keyword>
<accession>A0A3E1NC53</accession>
<proteinExistence type="predicted"/>
<keyword evidence="1" id="KW-0812">Transmembrane</keyword>
<gene>
    <name evidence="3" type="ORF">DXN05_24280</name>
</gene>